<dbReference type="AlphaFoldDB" id="A0A6H0D674"/>
<feature type="chain" id="PRO_5026081374" evidence="5">
    <location>
        <begin position="18"/>
        <end position="149"/>
    </location>
</feature>
<dbReference type="Gene3D" id="1.10.238.20">
    <property type="entry name" value="Pheromone/general odorant binding protein domain"/>
    <property type="match status" value="1"/>
</dbReference>
<dbReference type="GO" id="GO:0005549">
    <property type="term" value="F:odorant binding"/>
    <property type="evidence" value="ECO:0007669"/>
    <property type="project" value="InterPro"/>
</dbReference>
<evidence type="ECO:0000256" key="3">
    <source>
        <dbReference type="ARBA" id="ARBA00022525"/>
    </source>
</evidence>
<name>A0A6H0D674_EPIBA</name>
<dbReference type="SMART" id="SM00708">
    <property type="entry name" value="PhBP"/>
    <property type="match status" value="1"/>
</dbReference>
<keyword evidence="4 5" id="KW-0732">Signal</keyword>
<dbReference type="GO" id="GO:0005615">
    <property type="term" value="C:extracellular space"/>
    <property type="evidence" value="ECO:0007669"/>
    <property type="project" value="TreeGrafter"/>
</dbReference>
<dbReference type="InterPro" id="IPR006170">
    <property type="entry name" value="PBP/GOBP"/>
</dbReference>
<reference evidence="6" key="1">
    <citation type="submission" date="2020-03" db="EMBL/GenBank/DDBJ databases">
        <authorList>
            <person name="Jia H.R."/>
        </authorList>
    </citation>
    <scope>NUCLEOTIDE SEQUENCE</scope>
</reference>
<proteinExistence type="evidence at transcript level"/>
<sequence length="149" mass="16625">MKFFAAVLVLCVASASAAVLKDKTEDEFFTASAACAKKLAVDDSHLAKFQELDYPNDKTTQEFLHCLWTGMDLFNDEIGYNVENIAFLYKDKANSEVLIPILSECNKKEANDSTLSWLYRGFQCIMSSKVGQWFKEDIAKKQAALAASS</sequence>
<dbReference type="Pfam" id="PF01395">
    <property type="entry name" value="PBP_GOBP"/>
    <property type="match status" value="1"/>
</dbReference>
<protein>
    <submittedName>
        <fullName evidence="6">OBP14</fullName>
    </submittedName>
</protein>
<dbReference type="GO" id="GO:0007608">
    <property type="term" value="P:sensory perception of smell"/>
    <property type="evidence" value="ECO:0007669"/>
    <property type="project" value="TreeGrafter"/>
</dbReference>
<dbReference type="PANTHER" id="PTHR11857">
    <property type="entry name" value="ODORANT BINDING PROTEIN-RELATED"/>
    <property type="match status" value="1"/>
</dbReference>
<dbReference type="InterPro" id="IPR036728">
    <property type="entry name" value="PBP_GOBP_sf"/>
</dbReference>
<keyword evidence="3" id="KW-0964">Secreted</keyword>
<dbReference type="SUPFAM" id="SSF47565">
    <property type="entry name" value="Insect pheromone/odorant-binding proteins"/>
    <property type="match status" value="1"/>
</dbReference>
<evidence type="ECO:0000313" key="6">
    <source>
        <dbReference type="EMBL" id="QIS77207.1"/>
    </source>
</evidence>
<feature type="signal peptide" evidence="5">
    <location>
        <begin position="1"/>
        <end position="17"/>
    </location>
</feature>
<dbReference type="PANTHER" id="PTHR11857:SF43">
    <property type="entry name" value="GEO07291P1-RELATED"/>
    <property type="match status" value="1"/>
</dbReference>
<comment type="similarity">
    <text evidence="2">Belongs to the PBP/GOBP family.</text>
</comment>
<evidence type="ECO:0000256" key="1">
    <source>
        <dbReference type="ARBA" id="ARBA00004613"/>
    </source>
</evidence>
<dbReference type="EMBL" id="MT247228">
    <property type="protein sequence ID" value="QIS77207.1"/>
    <property type="molecule type" value="mRNA"/>
</dbReference>
<accession>A0A6H0D674</accession>
<evidence type="ECO:0000256" key="5">
    <source>
        <dbReference type="SAM" id="SignalP"/>
    </source>
</evidence>
<comment type="subcellular location">
    <subcellularLocation>
        <location evidence="1">Secreted</location>
    </subcellularLocation>
</comment>
<dbReference type="CDD" id="cd23992">
    <property type="entry name" value="PBP_GOBP"/>
    <property type="match status" value="1"/>
</dbReference>
<evidence type="ECO:0000256" key="4">
    <source>
        <dbReference type="ARBA" id="ARBA00022729"/>
    </source>
</evidence>
<organism evidence="6">
    <name type="scientific">Episyrphus balteatus</name>
    <name type="common">Marmalade hoverfly</name>
    <name type="synonym">Syrphus balteaus</name>
    <dbReference type="NCBI Taxonomy" id="286459"/>
    <lineage>
        <taxon>Eukaryota</taxon>
        <taxon>Metazoa</taxon>
        <taxon>Ecdysozoa</taxon>
        <taxon>Arthropoda</taxon>
        <taxon>Hexapoda</taxon>
        <taxon>Insecta</taxon>
        <taxon>Pterygota</taxon>
        <taxon>Neoptera</taxon>
        <taxon>Endopterygota</taxon>
        <taxon>Diptera</taxon>
        <taxon>Brachycera</taxon>
        <taxon>Muscomorpha</taxon>
        <taxon>Syrphoidea</taxon>
        <taxon>Syrphidae</taxon>
        <taxon>Syrphinae</taxon>
        <taxon>Syrphini</taxon>
        <taxon>Episyrphus</taxon>
    </lineage>
</organism>
<evidence type="ECO:0000256" key="2">
    <source>
        <dbReference type="ARBA" id="ARBA00008098"/>
    </source>
</evidence>